<dbReference type="InterPro" id="IPR006730">
    <property type="entry name" value="Sestrin"/>
</dbReference>
<feature type="non-terminal residue" evidence="2">
    <location>
        <position position="1"/>
    </location>
</feature>
<dbReference type="GO" id="GO:1901031">
    <property type="term" value="P:regulation of response to reactive oxygen species"/>
    <property type="evidence" value="ECO:0007669"/>
    <property type="project" value="InterPro"/>
</dbReference>
<protein>
    <submittedName>
        <fullName evidence="2">(spotted green pufferfish) hypothetical protein</fullName>
    </submittedName>
</protein>
<comment type="caution">
    <text evidence="2">The sequence shown here is derived from an EMBL/GenBank/DDBJ whole genome shotgun (WGS) entry which is preliminary data.</text>
</comment>
<dbReference type="GO" id="GO:0070728">
    <property type="term" value="F:L-leucine binding"/>
    <property type="evidence" value="ECO:0007669"/>
    <property type="project" value="TreeGrafter"/>
</dbReference>
<sequence length="150" mass="16713">LFVGGPRLLPGQPALLGHRAPPGRALPQRDQPALPAQTDLKRAIWNYIHCVIGIRYDDYDYGEVNQLLPRDLKLYIKGVACFPDATKTPACPLAAPERVGPPRAATPPPPRRPWPDFPFALPQTQVNLLIMEARLQGELLYALRAITKYM</sequence>
<name>Q4THX6_TETNG</name>
<reference evidence="2" key="1">
    <citation type="journal article" date="2004" name="Nature">
        <title>Genome duplication in the teleost fish Tetraodon nigroviridis reveals the early vertebrate proto-karyotype.</title>
        <authorList>
            <person name="Jaillon O."/>
            <person name="Aury J.-M."/>
            <person name="Brunet F."/>
            <person name="Petit J.-L."/>
            <person name="Stange-Thomann N."/>
            <person name="Mauceli E."/>
            <person name="Bouneau L."/>
            <person name="Fischer C."/>
            <person name="Ozouf-Costaz C."/>
            <person name="Bernot A."/>
            <person name="Nicaud S."/>
            <person name="Jaffe D."/>
            <person name="Fisher S."/>
            <person name="Lutfalla G."/>
            <person name="Dossat C."/>
            <person name="Segurens B."/>
            <person name="Dasilva C."/>
            <person name="Salanoubat M."/>
            <person name="Levy M."/>
            <person name="Boudet N."/>
            <person name="Castellano S."/>
            <person name="Anthouard V."/>
            <person name="Jubin C."/>
            <person name="Castelli V."/>
            <person name="Katinka M."/>
            <person name="Vacherie B."/>
            <person name="Biemont C."/>
            <person name="Skalli Z."/>
            <person name="Cattolico L."/>
            <person name="Poulain J."/>
            <person name="De Berardinis V."/>
            <person name="Cruaud C."/>
            <person name="Duprat S."/>
            <person name="Brottier P."/>
            <person name="Coutanceau J.-P."/>
            <person name="Gouzy J."/>
            <person name="Parra G."/>
            <person name="Lardier G."/>
            <person name="Chapple C."/>
            <person name="McKernan K.J."/>
            <person name="McEwan P."/>
            <person name="Bosak S."/>
            <person name="Kellis M."/>
            <person name="Volff J.-N."/>
            <person name="Guigo R."/>
            <person name="Zody M.C."/>
            <person name="Mesirov J."/>
            <person name="Lindblad-Toh K."/>
            <person name="Birren B."/>
            <person name="Nusbaum C."/>
            <person name="Kahn D."/>
            <person name="Robinson-Rechavi M."/>
            <person name="Laudet V."/>
            <person name="Schachter V."/>
            <person name="Quetier F."/>
            <person name="Saurin W."/>
            <person name="Scarpelli C."/>
            <person name="Wincker P."/>
            <person name="Lander E.S."/>
            <person name="Weissenbach J."/>
            <person name="Roest Crollius H."/>
        </authorList>
    </citation>
    <scope>NUCLEOTIDE SEQUENCE [LARGE SCALE GENOMIC DNA]</scope>
</reference>
<dbReference type="PANTHER" id="PTHR12474">
    <property type="entry name" value="P53 REGULATED PA26 NUCLEAR PROTEIN SESTRIN"/>
    <property type="match status" value="1"/>
</dbReference>
<dbReference type="PANTHER" id="PTHR12474:SF1">
    <property type="entry name" value="SESTRIN 3"/>
    <property type="match status" value="1"/>
</dbReference>
<dbReference type="EMBL" id="CAAE01002588">
    <property type="protein sequence ID" value="CAF87506.1"/>
    <property type="molecule type" value="Genomic_DNA"/>
</dbReference>
<dbReference type="GO" id="GO:0016684">
    <property type="term" value="F:oxidoreductase activity, acting on peroxide as acceptor"/>
    <property type="evidence" value="ECO:0007669"/>
    <property type="project" value="TreeGrafter"/>
</dbReference>
<dbReference type="GO" id="GO:0016239">
    <property type="term" value="P:positive regulation of macroautophagy"/>
    <property type="evidence" value="ECO:0007669"/>
    <property type="project" value="TreeGrafter"/>
</dbReference>
<dbReference type="Pfam" id="PF04636">
    <property type="entry name" value="PA26"/>
    <property type="match status" value="2"/>
</dbReference>
<dbReference type="AlphaFoldDB" id="Q4THX6"/>
<evidence type="ECO:0000313" key="2">
    <source>
        <dbReference type="EMBL" id="CAF87506.1"/>
    </source>
</evidence>
<dbReference type="OrthoDB" id="337464at2759"/>
<dbReference type="GO" id="GO:1904262">
    <property type="term" value="P:negative regulation of TORC1 signaling"/>
    <property type="evidence" value="ECO:0007669"/>
    <property type="project" value="TreeGrafter"/>
</dbReference>
<organism evidence="2">
    <name type="scientific">Tetraodon nigroviridis</name>
    <name type="common">Spotted green pufferfish</name>
    <name type="synonym">Chelonodon nigroviridis</name>
    <dbReference type="NCBI Taxonomy" id="99883"/>
    <lineage>
        <taxon>Eukaryota</taxon>
        <taxon>Metazoa</taxon>
        <taxon>Chordata</taxon>
        <taxon>Craniata</taxon>
        <taxon>Vertebrata</taxon>
        <taxon>Euteleostomi</taxon>
        <taxon>Actinopterygii</taxon>
        <taxon>Neopterygii</taxon>
        <taxon>Teleostei</taxon>
        <taxon>Neoteleostei</taxon>
        <taxon>Acanthomorphata</taxon>
        <taxon>Eupercaria</taxon>
        <taxon>Tetraodontiformes</taxon>
        <taxon>Tetradontoidea</taxon>
        <taxon>Tetraodontidae</taxon>
        <taxon>Tetraodon</taxon>
    </lineage>
</organism>
<dbReference type="GO" id="GO:0005634">
    <property type="term" value="C:nucleus"/>
    <property type="evidence" value="ECO:0007669"/>
    <property type="project" value="InterPro"/>
</dbReference>
<feature type="region of interest" description="Disordered" evidence="1">
    <location>
        <begin position="12"/>
        <end position="31"/>
    </location>
</feature>
<dbReference type="GO" id="GO:1990253">
    <property type="term" value="P:cellular response to leucine starvation"/>
    <property type="evidence" value="ECO:0007669"/>
    <property type="project" value="TreeGrafter"/>
</dbReference>
<evidence type="ECO:0000256" key="1">
    <source>
        <dbReference type="SAM" id="MobiDB-lite"/>
    </source>
</evidence>
<reference evidence="2" key="2">
    <citation type="submission" date="2004-02" db="EMBL/GenBank/DDBJ databases">
        <authorList>
            <consortium name="Genoscope"/>
            <consortium name="Whitehead Institute Centre for Genome Research"/>
        </authorList>
    </citation>
    <scope>NUCLEOTIDE SEQUENCE</scope>
</reference>
<gene>
    <name evidence="2" type="ORF">GSTENG00000319001</name>
</gene>
<feature type="non-terminal residue" evidence="2">
    <location>
        <position position="150"/>
    </location>
</feature>
<dbReference type="KEGG" id="tng:GSTEN00000319G001"/>
<dbReference type="GO" id="GO:0071233">
    <property type="term" value="P:cellular response to L-leucine"/>
    <property type="evidence" value="ECO:0007669"/>
    <property type="project" value="TreeGrafter"/>
</dbReference>
<accession>Q4THX6</accession>
<proteinExistence type="predicted"/>